<dbReference type="Pfam" id="PF02355">
    <property type="entry name" value="SecD_SecF_C"/>
    <property type="match status" value="1"/>
</dbReference>
<protein>
    <recommendedName>
        <fullName evidence="9">Protein translocase subunit SecD</fullName>
    </recommendedName>
</protein>
<evidence type="ECO:0000256" key="2">
    <source>
        <dbReference type="ARBA" id="ARBA00022448"/>
    </source>
</evidence>
<dbReference type="GO" id="GO:0065002">
    <property type="term" value="P:intracellular protein transmembrane transport"/>
    <property type="evidence" value="ECO:0007669"/>
    <property type="project" value="UniProtKB-UniRule"/>
</dbReference>
<evidence type="ECO:0000256" key="6">
    <source>
        <dbReference type="ARBA" id="ARBA00022989"/>
    </source>
</evidence>
<feature type="compositionally biased region" description="Basic and acidic residues" evidence="10">
    <location>
        <begin position="581"/>
        <end position="605"/>
    </location>
</feature>
<dbReference type="PANTHER" id="PTHR30081">
    <property type="entry name" value="PROTEIN-EXPORT MEMBRANE PROTEIN SEC"/>
    <property type="match status" value="1"/>
</dbReference>
<dbReference type="PANTHER" id="PTHR30081:SF1">
    <property type="entry name" value="PROTEIN TRANSLOCASE SUBUNIT SECD"/>
    <property type="match status" value="1"/>
</dbReference>
<dbReference type="NCBIfam" id="TIGR00916">
    <property type="entry name" value="2A0604s01"/>
    <property type="match status" value="1"/>
</dbReference>
<dbReference type="GO" id="GO:0006605">
    <property type="term" value="P:protein targeting"/>
    <property type="evidence" value="ECO:0007669"/>
    <property type="project" value="UniProtKB-UniRule"/>
</dbReference>
<dbReference type="Gene3D" id="3.30.1360.200">
    <property type="match status" value="1"/>
</dbReference>
<organism evidence="14 15">
    <name type="scientific">Varibaculum cambriense</name>
    <dbReference type="NCBI Taxonomy" id="184870"/>
    <lineage>
        <taxon>Bacteria</taxon>
        <taxon>Bacillati</taxon>
        <taxon>Actinomycetota</taxon>
        <taxon>Actinomycetes</taxon>
        <taxon>Actinomycetales</taxon>
        <taxon>Actinomycetaceae</taxon>
        <taxon>Varibaculum</taxon>
    </lineage>
</organism>
<feature type="transmembrane region" description="Helical" evidence="9">
    <location>
        <begin position="407"/>
        <end position="429"/>
    </location>
</feature>
<evidence type="ECO:0000256" key="9">
    <source>
        <dbReference type="HAMAP-Rule" id="MF_01463"/>
    </source>
</evidence>
<feature type="domain" description="Protein export membrane protein SecD/SecF C-terminal" evidence="11">
    <location>
        <begin position="362"/>
        <end position="527"/>
    </location>
</feature>
<sequence length="627" mass="66968">MAKKKYHAGRTLAFFLVLVLALTGTLLVGVLTNKAKPTPSLALDLEGGTQLILTPKANAASGAKRAVTAEDITQAIEVIRQRVDASGVSEAEITSQGNSNILVSLPGNPSKETLDLVRQSAELYFRAVLRSAPGVPQSVIAQQAQQQQAGKKQAKPANIDPEAFAKQLADLNHDGKISDKSTSQPKDNSDDAWITEKVLEEFYAKDCQQKSSLEGGSSGDIKKPLVACSSEGQEKYILSPAEVSGARISSAESGMGTGASGQSTGQWIVSLSFDKQGASQFADITTRMMKYRQQPVPGENGLPAGQTNDKNRFAIVLDGLVVSAPGVNNAITNGKAEISGSFTRSSSTALANQLKFGSLPLNFDVQSEQQVSATLGSDQLRYGVIAGIIGLILVVFYLIWQYRGLAVVAVGSLVSAGVLLYLTLTLLSWGMGYRLSLAGIAGVIVSIGTTADSFIIYFERIRDEVRDGKALSSAVSVGWDRAKRTIVTSDLVNVLAACVLYFLAVGGVQGFAFTLGVTTLIDLALIFIFTHPMMVWLLRFKFFGEGHKLSGLDPEHLGAQRGTYRYVGAGQVRKIRSVYKSKPEEDAEKSDNDKAEEPVAEKADSNEDDAATDELAKVSATDQEEEK</sequence>
<dbReference type="AlphaFoldDB" id="A0AAJ1EYC7"/>
<feature type="domain" description="Protein translocase subunit SecDF P1" evidence="12">
    <location>
        <begin position="72"/>
        <end position="128"/>
    </location>
</feature>
<feature type="region of interest" description="Disordered" evidence="10">
    <location>
        <begin position="578"/>
        <end position="627"/>
    </location>
</feature>
<keyword evidence="7 9" id="KW-0811">Translocation</keyword>
<comment type="subunit">
    <text evidence="9">Forms a complex with SecF. Part of the essential Sec protein translocation apparatus which comprises SecA, SecYEG and auxiliary proteins SecDF. Other proteins may also be involved.</text>
</comment>
<dbReference type="InterPro" id="IPR005791">
    <property type="entry name" value="SecD"/>
</dbReference>
<feature type="transmembrane region" description="Helical" evidence="9">
    <location>
        <begin position="519"/>
        <end position="538"/>
    </location>
</feature>
<dbReference type="InterPro" id="IPR054384">
    <property type="entry name" value="SecDF_P1_head"/>
</dbReference>
<evidence type="ECO:0000256" key="5">
    <source>
        <dbReference type="ARBA" id="ARBA00022927"/>
    </source>
</evidence>
<dbReference type="SUPFAM" id="SSF82866">
    <property type="entry name" value="Multidrug efflux transporter AcrB transmembrane domain"/>
    <property type="match status" value="1"/>
</dbReference>
<keyword evidence="2 9" id="KW-0813">Transport</keyword>
<evidence type="ECO:0000259" key="13">
    <source>
        <dbReference type="Pfam" id="PF22599"/>
    </source>
</evidence>
<dbReference type="HAMAP" id="MF_01463_B">
    <property type="entry name" value="SecD_B"/>
    <property type="match status" value="1"/>
</dbReference>
<dbReference type="RefSeq" id="WP_238128119.1">
    <property type="nucleotide sequence ID" value="NZ_JAKNHJ010000011.1"/>
</dbReference>
<dbReference type="InterPro" id="IPR048631">
    <property type="entry name" value="SecD_1st"/>
</dbReference>
<gene>
    <name evidence="9 14" type="primary">secD</name>
    <name evidence="14" type="ORF">L0M99_06425</name>
</gene>
<name>A0AAJ1EYC7_9ACTO</name>
<keyword evidence="4 9" id="KW-0812">Transmembrane</keyword>
<comment type="subcellular location">
    <subcellularLocation>
        <location evidence="1 9">Cell membrane</location>
        <topology evidence="1 9">Multi-pass membrane protein</topology>
    </subcellularLocation>
</comment>
<comment type="caution">
    <text evidence="9">Lacks conserved residue(s) required for the propagation of feature annotation.</text>
</comment>
<feature type="transmembrane region" description="Helical" evidence="9">
    <location>
        <begin position="491"/>
        <end position="513"/>
    </location>
</feature>
<evidence type="ECO:0000256" key="4">
    <source>
        <dbReference type="ARBA" id="ARBA00022692"/>
    </source>
</evidence>
<dbReference type="Gene3D" id="3.30.70.3220">
    <property type="match status" value="1"/>
</dbReference>
<evidence type="ECO:0000256" key="8">
    <source>
        <dbReference type="ARBA" id="ARBA00023136"/>
    </source>
</evidence>
<feature type="transmembrane region" description="Helical" evidence="9">
    <location>
        <begin position="435"/>
        <end position="458"/>
    </location>
</feature>
<comment type="similarity">
    <text evidence="9">Belongs to the SecD/SecF family. SecD subfamily.</text>
</comment>
<dbReference type="GO" id="GO:0005886">
    <property type="term" value="C:plasma membrane"/>
    <property type="evidence" value="ECO:0007669"/>
    <property type="project" value="UniProtKB-SubCell"/>
</dbReference>
<comment type="caution">
    <text evidence="14">The sequence shown here is derived from an EMBL/GenBank/DDBJ whole genome shotgun (WGS) entry which is preliminary data.</text>
</comment>
<evidence type="ECO:0000256" key="3">
    <source>
        <dbReference type="ARBA" id="ARBA00022475"/>
    </source>
</evidence>
<dbReference type="Pfam" id="PF21760">
    <property type="entry name" value="SecD_1st"/>
    <property type="match status" value="1"/>
</dbReference>
<proteinExistence type="inferred from homology"/>
<keyword evidence="8 9" id="KW-0472">Membrane</keyword>
<dbReference type="InterPro" id="IPR022813">
    <property type="entry name" value="SecD/SecF_arch_bac"/>
</dbReference>
<evidence type="ECO:0000256" key="1">
    <source>
        <dbReference type="ARBA" id="ARBA00004651"/>
    </source>
</evidence>
<accession>A0AAJ1EYC7</accession>
<comment type="function">
    <text evidence="9">Part of the Sec protein translocase complex. Interacts with the SecYEG preprotein conducting channel. SecDF uses the proton motive force (PMF) to complete protein translocation after the ATP-dependent function of SecA.</text>
</comment>
<dbReference type="GO" id="GO:0043952">
    <property type="term" value="P:protein transport by the Sec complex"/>
    <property type="evidence" value="ECO:0007669"/>
    <property type="project" value="UniProtKB-UniRule"/>
</dbReference>
<keyword evidence="3 9" id="KW-1003">Cell membrane</keyword>
<dbReference type="Pfam" id="PF22599">
    <property type="entry name" value="SecDF_P1_head"/>
    <property type="match status" value="1"/>
</dbReference>
<evidence type="ECO:0000313" key="15">
    <source>
        <dbReference type="Proteomes" id="UP001200537"/>
    </source>
</evidence>
<feature type="domain" description="SecDF P1 head subdomain" evidence="13">
    <location>
        <begin position="232"/>
        <end position="360"/>
    </location>
</feature>
<keyword evidence="6 9" id="KW-1133">Transmembrane helix</keyword>
<dbReference type="EMBL" id="JAKNHJ010000011">
    <property type="protein sequence ID" value="MCG4618126.1"/>
    <property type="molecule type" value="Genomic_DNA"/>
</dbReference>
<feature type="transmembrane region" description="Helical" evidence="9">
    <location>
        <begin position="380"/>
        <end position="400"/>
    </location>
</feature>
<reference evidence="14" key="1">
    <citation type="submission" date="2022-01" db="EMBL/GenBank/DDBJ databases">
        <title>Collection of gut derived symbiotic bacterial strains cultured from healthy donors.</title>
        <authorList>
            <person name="Lin H."/>
            <person name="Kohout C."/>
            <person name="Waligurski E."/>
            <person name="Pamer E.G."/>
        </authorList>
    </citation>
    <scope>NUCLEOTIDE SEQUENCE</scope>
    <source>
        <strain evidence="14">DFI.7.46</strain>
    </source>
</reference>
<evidence type="ECO:0000259" key="11">
    <source>
        <dbReference type="Pfam" id="PF02355"/>
    </source>
</evidence>
<dbReference type="InterPro" id="IPR055344">
    <property type="entry name" value="SecD_SecF_C_bact"/>
</dbReference>
<dbReference type="GO" id="GO:0015450">
    <property type="term" value="F:protein-transporting ATPase activity"/>
    <property type="evidence" value="ECO:0007669"/>
    <property type="project" value="InterPro"/>
</dbReference>
<dbReference type="Proteomes" id="UP001200537">
    <property type="component" value="Unassembled WGS sequence"/>
</dbReference>
<evidence type="ECO:0000256" key="10">
    <source>
        <dbReference type="SAM" id="MobiDB-lite"/>
    </source>
</evidence>
<keyword evidence="5 9" id="KW-0653">Protein transport</keyword>
<evidence type="ECO:0000259" key="12">
    <source>
        <dbReference type="Pfam" id="PF21760"/>
    </source>
</evidence>
<evidence type="ECO:0000313" key="14">
    <source>
        <dbReference type="EMBL" id="MCG4618126.1"/>
    </source>
</evidence>
<evidence type="ECO:0000256" key="7">
    <source>
        <dbReference type="ARBA" id="ARBA00023010"/>
    </source>
</evidence>
<dbReference type="NCBIfam" id="TIGR01129">
    <property type="entry name" value="secD"/>
    <property type="match status" value="1"/>
</dbReference>
<dbReference type="InterPro" id="IPR048634">
    <property type="entry name" value="SecD_SecF_C"/>
</dbReference>